<dbReference type="InterPro" id="IPR049251">
    <property type="entry name" value="DUF6884"/>
</dbReference>
<evidence type="ECO:0000259" key="1">
    <source>
        <dbReference type="Pfam" id="PF21818"/>
    </source>
</evidence>
<feature type="domain" description="DUF6884" evidence="1">
    <location>
        <begin position="7"/>
        <end position="41"/>
    </location>
</feature>
<reference evidence="2" key="1">
    <citation type="submission" date="2022-08" db="EMBL/GenBank/DDBJ databases">
        <authorList>
            <person name="Kim S.-J."/>
        </authorList>
    </citation>
    <scope>NUCLEOTIDE SEQUENCE</scope>
    <source>
        <strain evidence="2">KJ</strain>
    </source>
</reference>
<protein>
    <recommendedName>
        <fullName evidence="1">DUF6884 domain-containing protein</fullName>
    </recommendedName>
</protein>
<sequence>MADTSTVYLVSCVGKKLDRAAFAKDLYDSTLFRLARCYVER</sequence>
<dbReference type="EMBL" id="JANSLM010000008">
    <property type="protein sequence ID" value="MDT8840361.1"/>
    <property type="molecule type" value="Genomic_DNA"/>
</dbReference>
<organism evidence="2 3">
    <name type="scientific">Paraburkholderia fungorum</name>
    <dbReference type="NCBI Taxonomy" id="134537"/>
    <lineage>
        <taxon>Bacteria</taxon>
        <taxon>Pseudomonadati</taxon>
        <taxon>Pseudomonadota</taxon>
        <taxon>Betaproteobacteria</taxon>
        <taxon>Burkholderiales</taxon>
        <taxon>Burkholderiaceae</taxon>
        <taxon>Paraburkholderia</taxon>
    </lineage>
</organism>
<evidence type="ECO:0000313" key="3">
    <source>
        <dbReference type="Proteomes" id="UP001246473"/>
    </source>
</evidence>
<comment type="caution">
    <text evidence="2">The sequence shown here is derived from an EMBL/GenBank/DDBJ whole genome shotgun (WGS) entry which is preliminary data.</text>
</comment>
<evidence type="ECO:0000313" key="2">
    <source>
        <dbReference type="EMBL" id="MDT8840361.1"/>
    </source>
</evidence>
<dbReference type="Proteomes" id="UP001246473">
    <property type="component" value="Unassembled WGS sequence"/>
</dbReference>
<proteinExistence type="predicted"/>
<gene>
    <name evidence="2" type="ORF">ParKJ_23330</name>
</gene>
<accession>A0AAP5QA09</accession>
<dbReference type="AlphaFoldDB" id="A0AAP5QA09"/>
<dbReference type="Pfam" id="PF21818">
    <property type="entry name" value="DUF6884"/>
    <property type="match status" value="1"/>
</dbReference>
<name>A0AAP5QA09_9BURK</name>